<dbReference type="AlphaFoldDB" id="A0A5J4YKC6"/>
<evidence type="ECO:0000313" key="1">
    <source>
        <dbReference type="EMBL" id="KAA8490967.1"/>
    </source>
</evidence>
<dbReference type="Proteomes" id="UP000324585">
    <property type="component" value="Unassembled WGS sequence"/>
</dbReference>
<sequence length="132" mass="14947">MRTCATGTVCGLSSAASPRKYWDSIKNGNVRPTDTQLRVKLELKCLGVSRGPTRQSQYGVRYNRLFFWHALSRDRQFIWKHSCPIKTMCRNCEGLTLSIIGARPDKVRGRNRPWGLTGQGKCTNLALNRMAC</sequence>
<evidence type="ECO:0000313" key="2">
    <source>
        <dbReference type="Proteomes" id="UP000324585"/>
    </source>
</evidence>
<comment type="caution">
    <text evidence="1">The sequence shown here is derived from an EMBL/GenBank/DDBJ whole genome shotgun (WGS) entry which is preliminary data.</text>
</comment>
<accession>A0A5J4YKC6</accession>
<name>A0A5J4YKC6_PORPP</name>
<keyword evidence="2" id="KW-1185">Reference proteome</keyword>
<reference evidence="2" key="1">
    <citation type="journal article" date="2019" name="Nat. Commun.">
        <title>Expansion of phycobilisome linker gene families in mesophilic red algae.</title>
        <authorList>
            <person name="Lee J."/>
            <person name="Kim D."/>
            <person name="Bhattacharya D."/>
            <person name="Yoon H.S."/>
        </authorList>
    </citation>
    <scope>NUCLEOTIDE SEQUENCE [LARGE SCALE GENOMIC DNA]</scope>
    <source>
        <strain evidence="2">CCMP 1328</strain>
    </source>
</reference>
<proteinExistence type="predicted"/>
<dbReference type="EMBL" id="VRMN01000017">
    <property type="protein sequence ID" value="KAA8490967.1"/>
    <property type="molecule type" value="Genomic_DNA"/>
</dbReference>
<gene>
    <name evidence="1" type="ORF">FVE85_9859</name>
</gene>
<organism evidence="1 2">
    <name type="scientific">Porphyridium purpureum</name>
    <name type="common">Red alga</name>
    <name type="synonym">Porphyridium cruentum</name>
    <dbReference type="NCBI Taxonomy" id="35688"/>
    <lineage>
        <taxon>Eukaryota</taxon>
        <taxon>Rhodophyta</taxon>
        <taxon>Bangiophyceae</taxon>
        <taxon>Porphyridiales</taxon>
        <taxon>Porphyridiaceae</taxon>
        <taxon>Porphyridium</taxon>
    </lineage>
</organism>
<protein>
    <submittedName>
        <fullName evidence="1">Uncharacterized protein</fullName>
    </submittedName>
</protein>